<dbReference type="PANTHER" id="PTHR36919:SF2">
    <property type="entry name" value="BLL6627 PROTEIN"/>
    <property type="match status" value="1"/>
</dbReference>
<reference evidence="3 4" key="1">
    <citation type="submission" date="2020-02" db="EMBL/GenBank/DDBJ databases">
        <title>complete genome sequence of Rhodobacteraceae bacterium.</title>
        <authorList>
            <person name="Park J."/>
            <person name="Kim Y.-S."/>
            <person name="Kim K.-H."/>
        </authorList>
    </citation>
    <scope>NUCLEOTIDE SEQUENCE [LARGE SCALE GENOMIC DNA]</scope>
    <source>
        <strain evidence="3 4">RR4-56</strain>
    </source>
</reference>
<sequence>MIRLFFAALLLATLPAVLEARADPPTGLWLTEKEGVVVRLYECDDGALCGRTVWLKKPNWKDGTPRLDSKNPDTALRDRPWCGIEVITGLRPDEDGRWSGGEVYDPKTGERFDFDLARTDDGLKARGYLGVPLLGKSENWTPAEADGLSFCDPV</sequence>
<feature type="domain" description="DUF2147" evidence="2">
    <location>
        <begin position="27"/>
        <end position="141"/>
    </location>
</feature>
<evidence type="ECO:0000256" key="1">
    <source>
        <dbReference type="SAM" id="SignalP"/>
    </source>
</evidence>
<proteinExistence type="predicted"/>
<evidence type="ECO:0000259" key="2">
    <source>
        <dbReference type="Pfam" id="PF09917"/>
    </source>
</evidence>
<dbReference type="EMBL" id="CP049056">
    <property type="protein sequence ID" value="QIE54051.1"/>
    <property type="molecule type" value="Genomic_DNA"/>
</dbReference>
<dbReference type="RefSeq" id="WP_165093691.1">
    <property type="nucleotide sequence ID" value="NZ_CP049056.1"/>
</dbReference>
<dbReference type="Gene3D" id="2.40.128.520">
    <property type="match status" value="1"/>
</dbReference>
<gene>
    <name evidence="3" type="ORF">G5B40_00505</name>
</gene>
<dbReference type="KEGG" id="hdh:G5B40_00505"/>
<dbReference type="Pfam" id="PF09917">
    <property type="entry name" value="DUF2147"/>
    <property type="match status" value="1"/>
</dbReference>
<accession>A0A7L5BT33</accession>
<evidence type="ECO:0000313" key="3">
    <source>
        <dbReference type="EMBL" id="QIE54051.1"/>
    </source>
</evidence>
<dbReference type="AlphaFoldDB" id="A0A7L5BT33"/>
<feature type="chain" id="PRO_5029767509" evidence="1">
    <location>
        <begin position="23"/>
        <end position="154"/>
    </location>
</feature>
<keyword evidence="4" id="KW-1185">Reference proteome</keyword>
<organism evidence="3 4">
    <name type="scientific">Pikeienuella piscinae</name>
    <dbReference type="NCBI Taxonomy" id="2748098"/>
    <lineage>
        <taxon>Bacteria</taxon>
        <taxon>Pseudomonadati</taxon>
        <taxon>Pseudomonadota</taxon>
        <taxon>Alphaproteobacteria</taxon>
        <taxon>Rhodobacterales</taxon>
        <taxon>Paracoccaceae</taxon>
        <taxon>Pikeienuella</taxon>
    </lineage>
</organism>
<dbReference type="PANTHER" id="PTHR36919">
    <property type="entry name" value="BLR1215 PROTEIN"/>
    <property type="match status" value="1"/>
</dbReference>
<protein>
    <submittedName>
        <fullName evidence="3">DUF2147 domain-containing protein</fullName>
    </submittedName>
</protein>
<evidence type="ECO:0000313" key="4">
    <source>
        <dbReference type="Proteomes" id="UP000503336"/>
    </source>
</evidence>
<name>A0A7L5BT33_9RHOB</name>
<dbReference type="Proteomes" id="UP000503336">
    <property type="component" value="Chromosome"/>
</dbReference>
<dbReference type="InterPro" id="IPR019223">
    <property type="entry name" value="DUF2147"/>
</dbReference>
<feature type="signal peptide" evidence="1">
    <location>
        <begin position="1"/>
        <end position="22"/>
    </location>
</feature>
<keyword evidence="1" id="KW-0732">Signal</keyword>